<dbReference type="PROSITE" id="PS51012">
    <property type="entry name" value="ABC_TM2"/>
    <property type="match status" value="1"/>
</dbReference>
<dbReference type="AlphaFoldDB" id="X1JCW3"/>
<dbReference type="InterPro" id="IPR047817">
    <property type="entry name" value="ABC2_TM_bact-type"/>
</dbReference>
<evidence type="ECO:0000259" key="2">
    <source>
        <dbReference type="PROSITE" id="PS51012"/>
    </source>
</evidence>
<feature type="non-terminal residue" evidence="3">
    <location>
        <position position="1"/>
    </location>
</feature>
<gene>
    <name evidence="3" type="ORF">S03H2_42492</name>
</gene>
<dbReference type="EMBL" id="BARU01026456">
    <property type="protein sequence ID" value="GAH76194.1"/>
    <property type="molecule type" value="Genomic_DNA"/>
</dbReference>
<accession>X1JCW3</accession>
<organism evidence="3">
    <name type="scientific">marine sediment metagenome</name>
    <dbReference type="NCBI Taxonomy" id="412755"/>
    <lineage>
        <taxon>unclassified sequences</taxon>
        <taxon>metagenomes</taxon>
        <taxon>ecological metagenomes</taxon>
    </lineage>
</organism>
<keyword evidence="1" id="KW-0472">Membrane</keyword>
<protein>
    <recommendedName>
        <fullName evidence="2">ABC transmembrane type-2 domain-containing protein</fullName>
    </recommendedName>
</protein>
<keyword evidence="1" id="KW-1133">Transmembrane helix</keyword>
<sequence>IDMLPSYLRNIAYAFPYAHTIDASRAILIRGVGLEAISSDVLFLVGWAVGIFAIGVIMFRRSMRS</sequence>
<feature type="transmembrane region" description="Helical" evidence="1">
    <location>
        <begin position="41"/>
        <end position="59"/>
    </location>
</feature>
<evidence type="ECO:0000313" key="3">
    <source>
        <dbReference type="EMBL" id="GAH76194.1"/>
    </source>
</evidence>
<name>X1JCW3_9ZZZZ</name>
<feature type="domain" description="ABC transmembrane type-2" evidence="2">
    <location>
        <begin position="1"/>
        <end position="62"/>
    </location>
</feature>
<comment type="caution">
    <text evidence="3">The sequence shown here is derived from an EMBL/GenBank/DDBJ whole genome shotgun (WGS) entry which is preliminary data.</text>
</comment>
<reference evidence="3" key="1">
    <citation type="journal article" date="2014" name="Front. Microbiol.">
        <title>High frequency of phylogenetically diverse reductive dehalogenase-homologous genes in deep subseafloor sedimentary metagenomes.</title>
        <authorList>
            <person name="Kawai M."/>
            <person name="Futagami T."/>
            <person name="Toyoda A."/>
            <person name="Takaki Y."/>
            <person name="Nishi S."/>
            <person name="Hori S."/>
            <person name="Arai W."/>
            <person name="Tsubouchi T."/>
            <person name="Morono Y."/>
            <person name="Uchiyama I."/>
            <person name="Ito T."/>
            <person name="Fujiyama A."/>
            <person name="Inagaki F."/>
            <person name="Takami H."/>
        </authorList>
    </citation>
    <scope>NUCLEOTIDE SEQUENCE</scope>
    <source>
        <strain evidence="3">Expedition CK06-06</strain>
    </source>
</reference>
<evidence type="ECO:0000256" key="1">
    <source>
        <dbReference type="SAM" id="Phobius"/>
    </source>
</evidence>
<proteinExistence type="predicted"/>
<keyword evidence="1" id="KW-0812">Transmembrane</keyword>